<name>A0A9D2C9H3_9MICO</name>
<feature type="non-terminal residue" evidence="1">
    <location>
        <position position="66"/>
    </location>
</feature>
<proteinExistence type="predicted"/>
<gene>
    <name evidence="1" type="ORF">H9830_13175</name>
</gene>
<reference evidence="1" key="1">
    <citation type="journal article" date="2021" name="PeerJ">
        <title>Extensive microbial diversity within the chicken gut microbiome revealed by metagenomics and culture.</title>
        <authorList>
            <person name="Gilroy R."/>
            <person name="Ravi A."/>
            <person name="Getino M."/>
            <person name="Pursley I."/>
            <person name="Horton D.L."/>
            <person name="Alikhan N.F."/>
            <person name="Baker D."/>
            <person name="Gharbi K."/>
            <person name="Hall N."/>
            <person name="Watson M."/>
            <person name="Adriaenssens E.M."/>
            <person name="Foster-Nyarko E."/>
            <person name="Jarju S."/>
            <person name="Secka A."/>
            <person name="Antonio M."/>
            <person name="Oren A."/>
            <person name="Chaudhuri R.R."/>
            <person name="La Ragione R."/>
            <person name="Hildebrand F."/>
            <person name="Pallen M.J."/>
        </authorList>
    </citation>
    <scope>NUCLEOTIDE SEQUENCE</scope>
    <source>
        <strain evidence="1">ChiGjej1B1-98</strain>
    </source>
</reference>
<dbReference type="EMBL" id="DXDC01000399">
    <property type="protein sequence ID" value="HIY67216.1"/>
    <property type="molecule type" value="Genomic_DNA"/>
</dbReference>
<reference evidence="1" key="2">
    <citation type="submission" date="2021-04" db="EMBL/GenBank/DDBJ databases">
        <authorList>
            <person name="Gilroy R."/>
        </authorList>
    </citation>
    <scope>NUCLEOTIDE SEQUENCE</scope>
    <source>
        <strain evidence="1">ChiGjej1B1-98</strain>
    </source>
</reference>
<evidence type="ECO:0000313" key="1">
    <source>
        <dbReference type="EMBL" id="HIY67216.1"/>
    </source>
</evidence>
<evidence type="ECO:0000313" key="2">
    <source>
        <dbReference type="Proteomes" id="UP000824005"/>
    </source>
</evidence>
<protein>
    <submittedName>
        <fullName evidence="1">Uncharacterized protein</fullName>
    </submittedName>
</protein>
<sequence length="66" mass="7702">MRSERSHDEVRHSSAPVTWEAVLDKLTDALPELVSDFMWQFQARELYASFDVPTRDLRETAFESLS</sequence>
<dbReference type="Proteomes" id="UP000824005">
    <property type="component" value="Unassembled WGS sequence"/>
</dbReference>
<comment type="caution">
    <text evidence="1">The sequence shown here is derived from an EMBL/GenBank/DDBJ whole genome shotgun (WGS) entry which is preliminary data.</text>
</comment>
<organism evidence="1 2">
    <name type="scientific">Candidatus Agrococcus pullicola</name>
    <dbReference type="NCBI Taxonomy" id="2838429"/>
    <lineage>
        <taxon>Bacteria</taxon>
        <taxon>Bacillati</taxon>
        <taxon>Actinomycetota</taxon>
        <taxon>Actinomycetes</taxon>
        <taxon>Micrococcales</taxon>
        <taxon>Microbacteriaceae</taxon>
        <taxon>Agrococcus</taxon>
    </lineage>
</organism>
<dbReference type="AlphaFoldDB" id="A0A9D2C9H3"/>
<accession>A0A9D2C9H3</accession>